<name>A0ACB8WL99_9TELE</name>
<dbReference type="Proteomes" id="UP000831701">
    <property type="component" value="Chromosome 8"/>
</dbReference>
<dbReference type="EMBL" id="CM041538">
    <property type="protein sequence ID" value="KAI3368496.1"/>
    <property type="molecule type" value="Genomic_DNA"/>
</dbReference>
<sequence length="318" mass="35334">LEDVLHRPSAKDTAPQGAQQLQAGSSDRSHLMKTLERLVLAHLRPLVSSFMDPLQFAYQPDIGVDDAVIYLLHTSLTHLEKAGSTVRIMFFDFSSAFNTIQPRLLGDKLQLAGVDHHLTSWILDYLTHRPQFVRVQGFEKFSDDSAVVVGLITDGDDREYRGLIQDFADWCLRNNLQINAGKTKELVVDFRRRSHSPPAPVSIQGTDIGISHLLQDSLLGQQHHGQGQEENGQTGEEGQLCPGMPPGLSGGGGKREDDGWKLSSLLNNTSHPLQDTLTALGSSFSERLLHPRCVKERYRRSFLPAAVRLTTQQTKCPQ</sequence>
<reference evidence="1" key="1">
    <citation type="submission" date="2022-04" db="EMBL/GenBank/DDBJ databases">
        <title>Jade perch genome.</title>
        <authorList>
            <person name="Chao B."/>
        </authorList>
    </citation>
    <scope>NUCLEOTIDE SEQUENCE</scope>
    <source>
        <strain evidence="1">CB-2022</strain>
    </source>
</reference>
<feature type="non-terminal residue" evidence="1">
    <location>
        <position position="1"/>
    </location>
</feature>
<keyword evidence="2" id="KW-1185">Reference proteome</keyword>
<evidence type="ECO:0000313" key="2">
    <source>
        <dbReference type="Proteomes" id="UP000831701"/>
    </source>
</evidence>
<proteinExistence type="predicted"/>
<feature type="non-terminal residue" evidence="1">
    <location>
        <position position="318"/>
    </location>
</feature>
<evidence type="ECO:0000313" key="1">
    <source>
        <dbReference type="EMBL" id="KAI3368496.1"/>
    </source>
</evidence>
<comment type="caution">
    <text evidence="1">The sequence shown here is derived from an EMBL/GenBank/DDBJ whole genome shotgun (WGS) entry which is preliminary data.</text>
</comment>
<protein>
    <submittedName>
        <fullName evidence="1">Uncharacterized protein</fullName>
    </submittedName>
</protein>
<organism evidence="1 2">
    <name type="scientific">Scortum barcoo</name>
    <name type="common">barcoo grunter</name>
    <dbReference type="NCBI Taxonomy" id="214431"/>
    <lineage>
        <taxon>Eukaryota</taxon>
        <taxon>Metazoa</taxon>
        <taxon>Chordata</taxon>
        <taxon>Craniata</taxon>
        <taxon>Vertebrata</taxon>
        <taxon>Euteleostomi</taxon>
        <taxon>Actinopterygii</taxon>
        <taxon>Neopterygii</taxon>
        <taxon>Teleostei</taxon>
        <taxon>Neoteleostei</taxon>
        <taxon>Acanthomorphata</taxon>
        <taxon>Eupercaria</taxon>
        <taxon>Centrarchiformes</taxon>
        <taxon>Terapontoidei</taxon>
        <taxon>Terapontidae</taxon>
        <taxon>Scortum</taxon>
    </lineage>
</organism>
<accession>A0ACB8WL99</accession>
<gene>
    <name evidence="1" type="ORF">L3Q82_025509</name>
</gene>